<dbReference type="InterPro" id="IPR011004">
    <property type="entry name" value="Trimer_LpxA-like_sf"/>
</dbReference>
<feature type="non-terminal residue" evidence="8">
    <location>
        <position position="257"/>
    </location>
</feature>
<dbReference type="AlphaFoldDB" id="A0A9D2ZVF8"/>
<keyword evidence="4" id="KW-0677">Repeat</keyword>
<dbReference type="EMBL" id="DWUP01000172">
    <property type="protein sequence ID" value="HJD53529.1"/>
    <property type="molecule type" value="Genomic_DNA"/>
</dbReference>
<dbReference type="GO" id="GO:0103118">
    <property type="term" value="F:UDP-3-O-[(3R)-3-hydroxyacyl]-glucosamine N-acyltransferase activity"/>
    <property type="evidence" value="ECO:0007669"/>
    <property type="project" value="UniProtKB-EC"/>
</dbReference>
<dbReference type="Proteomes" id="UP000787625">
    <property type="component" value="Unassembled WGS sequence"/>
</dbReference>
<evidence type="ECO:0000256" key="1">
    <source>
        <dbReference type="ARBA" id="ARBA00022516"/>
    </source>
</evidence>
<feature type="domain" description="UDP-3-O-[3-hydroxymyristoyl] glucosamine N-acyltransferase non-repeat region" evidence="7">
    <location>
        <begin position="23"/>
        <end position="89"/>
    </location>
</feature>
<dbReference type="EC" id="2.3.1.191" evidence="8"/>
<dbReference type="NCBIfam" id="TIGR01853">
    <property type="entry name" value="lipid_A_lpxD"/>
    <property type="match status" value="1"/>
</dbReference>
<gene>
    <name evidence="8" type="primary">lpxD</name>
    <name evidence="8" type="ORF">IAA93_07390</name>
</gene>
<dbReference type="InterPro" id="IPR018357">
    <property type="entry name" value="Hexapep_transf_CS"/>
</dbReference>
<keyword evidence="6 8" id="KW-0012">Acyltransferase</keyword>
<dbReference type="InterPro" id="IPR007691">
    <property type="entry name" value="LpxD"/>
</dbReference>
<keyword evidence="5" id="KW-0443">Lipid metabolism</keyword>
<proteinExistence type="predicted"/>
<dbReference type="Pfam" id="PF04613">
    <property type="entry name" value="LpxD"/>
    <property type="match status" value="1"/>
</dbReference>
<evidence type="ECO:0000256" key="5">
    <source>
        <dbReference type="ARBA" id="ARBA00023098"/>
    </source>
</evidence>
<dbReference type="CDD" id="cd03352">
    <property type="entry name" value="LbH_LpxD"/>
    <property type="match status" value="1"/>
</dbReference>
<organism evidence="8 9">
    <name type="scientific">Candidatus Avibacteroides avistercoris</name>
    <dbReference type="NCBI Taxonomy" id="2840690"/>
    <lineage>
        <taxon>Bacteria</taxon>
        <taxon>Pseudomonadati</taxon>
        <taxon>Bacteroidota</taxon>
        <taxon>Bacteroidia</taxon>
        <taxon>Bacteroidales</taxon>
        <taxon>Bacteroidaceae</taxon>
        <taxon>Bacteroidaceae incertae sedis</taxon>
        <taxon>Candidatus Avibacteroides</taxon>
    </lineage>
</organism>
<dbReference type="PANTHER" id="PTHR43378">
    <property type="entry name" value="UDP-3-O-ACYLGLUCOSAMINE N-ACYLTRANSFERASE"/>
    <property type="match status" value="1"/>
</dbReference>
<evidence type="ECO:0000256" key="6">
    <source>
        <dbReference type="ARBA" id="ARBA00023315"/>
    </source>
</evidence>
<sequence length="257" mass="27531">MEFTARQIAAYVNGDVVGNDNAAVSTFSKIEEGKPGSLTFLSNPKYTNYIYDTDASIVLVSRQFVPERPVKATLIKVDDPYDTLARLMSLYEASKPRKTGIDPLAFVSPTAQIGEGVYAGPFAYIGDGACVGDGARIYPHAYIGDNVRVGEGTTIYSGVNIYEGCVVGRRCVLHSGVVIGADGFGFAPTHDGYEKIPQIGNVVIEDDVEIGANTCIDRATMGSTYVRHGVKLDNLIQVAHNDEIGANTVMACLLYTS</sequence>
<reference evidence="8" key="1">
    <citation type="journal article" date="2021" name="PeerJ">
        <title>Extensive microbial diversity within the chicken gut microbiome revealed by metagenomics and culture.</title>
        <authorList>
            <person name="Gilroy R."/>
            <person name="Ravi A."/>
            <person name="Getino M."/>
            <person name="Pursley I."/>
            <person name="Horton D.L."/>
            <person name="Alikhan N.F."/>
            <person name="Baker D."/>
            <person name="Gharbi K."/>
            <person name="Hall N."/>
            <person name="Watson M."/>
            <person name="Adriaenssens E.M."/>
            <person name="Foster-Nyarko E."/>
            <person name="Jarju S."/>
            <person name="Secka A."/>
            <person name="Antonio M."/>
            <person name="Oren A."/>
            <person name="Chaudhuri R.R."/>
            <person name="La Ragione R."/>
            <person name="Hildebrand F."/>
            <person name="Pallen M.J."/>
        </authorList>
    </citation>
    <scope>NUCLEOTIDE SEQUENCE</scope>
    <source>
        <strain evidence="8">MalCec1-1739</strain>
    </source>
</reference>
<keyword evidence="1" id="KW-0444">Lipid biosynthesis</keyword>
<reference evidence="8" key="2">
    <citation type="submission" date="2021-04" db="EMBL/GenBank/DDBJ databases">
        <authorList>
            <person name="Gilroy R."/>
        </authorList>
    </citation>
    <scope>NUCLEOTIDE SEQUENCE</scope>
    <source>
        <strain evidence="8">MalCec1-1739</strain>
    </source>
</reference>
<evidence type="ECO:0000256" key="2">
    <source>
        <dbReference type="ARBA" id="ARBA00022556"/>
    </source>
</evidence>
<accession>A0A9D2ZVF8</accession>
<evidence type="ECO:0000256" key="3">
    <source>
        <dbReference type="ARBA" id="ARBA00022679"/>
    </source>
</evidence>
<name>A0A9D2ZVF8_9BACT</name>
<keyword evidence="2" id="KW-0441">Lipid A biosynthesis</keyword>
<dbReference type="Gene3D" id="2.160.10.10">
    <property type="entry name" value="Hexapeptide repeat proteins"/>
    <property type="match status" value="1"/>
</dbReference>
<evidence type="ECO:0000256" key="4">
    <source>
        <dbReference type="ARBA" id="ARBA00022737"/>
    </source>
</evidence>
<dbReference type="SUPFAM" id="SSF51161">
    <property type="entry name" value="Trimeric LpxA-like enzymes"/>
    <property type="match status" value="1"/>
</dbReference>
<dbReference type="GO" id="GO:0016410">
    <property type="term" value="F:N-acyltransferase activity"/>
    <property type="evidence" value="ECO:0007669"/>
    <property type="project" value="InterPro"/>
</dbReference>
<evidence type="ECO:0000259" key="7">
    <source>
        <dbReference type="Pfam" id="PF04613"/>
    </source>
</evidence>
<dbReference type="GO" id="GO:0009245">
    <property type="term" value="P:lipid A biosynthetic process"/>
    <property type="evidence" value="ECO:0007669"/>
    <property type="project" value="UniProtKB-KW"/>
</dbReference>
<dbReference type="NCBIfam" id="NF002060">
    <property type="entry name" value="PRK00892.1"/>
    <property type="match status" value="1"/>
</dbReference>
<dbReference type="InterPro" id="IPR001451">
    <property type="entry name" value="Hexapep"/>
</dbReference>
<keyword evidence="3 8" id="KW-0808">Transferase</keyword>
<dbReference type="InterPro" id="IPR020573">
    <property type="entry name" value="UDP_GlcNAc_AcTrfase_non-rep"/>
</dbReference>
<dbReference type="PROSITE" id="PS00101">
    <property type="entry name" value="HEXAPEP_TRANSFERASES"/>
    <property type="match status" value="1"/>
</dbReference>
<evidence type="ECO:0000313" key="8">
    <source>
        <dbReference type="EMBL" id="HJD53529.1"/>
    </source>
</evidence>
<dbReference type="GO" id="GO:0016020">
    <property type="term" value="C:membrane"/>
    <property type="evidence" value="ECO:0007669"/>
    <property type="project" value="GOC"/>
</dbReference>
<dbReference type="Pfam" id="PF00132">
    <property type="entry name" value="Hexapep"/>
    <property type="match status" value="2"/>
</dbReference>
<protein>
    <submittedName>
        <fullName evidence="8">UDP-3-O-(3-hydroxymyristoyl)glucosamine N-acyltransferase</fullName>
        <ecNumber evidence="8">2.3.1.191</ecNumber>
    </submittedName>
</protein>
<dbReference type="Gene3D" id="3.40.1390.10">
    <property type="entry name" value="MurE/MurF, N-terminal domain"/>
    <property type="match status" value="1"/>
</dbReference>
<evidence type="ECO:0000313" key="9">
    <source>
        <dbReference type="Proteomes" id="UP000787625"/>
    </source>
</evidence>
<comment type="caution">
    <text evidence="8">The sequence shown here is derived from an EMBL/GenBank/DDBJ whole genome shotgun (WGS) entry which is preliminary data.</text>
</comment>
<dbReference type="PANTHER" id="PTHR43378:SF2">
    <property type="entry name" value="UDP-3-O-ACYLGLUCOSAMINE N-ACYLTRANSFERASE 1, MITOCHONDRIAL-RELATED"/>
    <property type="match status" value="1"/>
</dbReference>